<dbReference type="AlphaFoldDB" id="F2DBP7"/>
<accession>F2DBP7</accession>
<sequence>MVVPKPPLPRSPSGRAAPTVAPPPLTAAAPPLTAAPTRGAGALPPPLPPATRGRVDVVAPVAVAAAPSRLVLLRLDAERMQLPTGYFAPYGALLPGLPPPRAPWAAPNAAGVLGPRPPPPHQAYPVAAALSSSGPTWEQYHQLYAALQNLSVQHRQAGGASDWFLDTCATLHVAGPSHGEDTPEIQ</sequence>
<protein>
    <submittedName>
        <fullName evidence="2">Predicted protein</fullName>
    </submittedName>
</protein>
<feature type="compositionally biased region" description="Low complexity" evidence="1">
    <location>
        <begin position="26"/>
        <end position="42"/>
    </location>
</feature>
<reference evidence="2" key="1">
    <citation type="journal article" date="2011" name="Plant Physiol.">
        <title>Comprehensive sequence analysis of 24,783 barley full-length cDNAs derived from 12 clone libraries.</title>
        <authorList>
            <person name="Matsumoto T."/>
            <person name="Tanaka T."/>
            <person name="Sakai H."/>
            <person name="Amano N."/>
            <person name="Kanamori H."/>
            <person name="Kurita K."/>
            <person name="Kikuta A."/>
            <person name="Kamiya K."/>
            <person name="Yamamoto M."/>
            <person name="Ikawa H."/>
            <person name="Fujii N."/>
            <person name="Hori K."/>
            <person name="Itoh T."/>
            <person name="Sato K."/>
        </authorList>
    </citation>
    <scope>NUCLEOTIDE SEQUENCE</scope>
    <source>
        <tissue evidence="2">Shoot</tissue>
    </source>
</reference>
<feature type="region of interest" description="Disordered" evidence="1">
    <location>
        <begin position="1"/>
        <end position="48"/>
    </location>
</feature>
<evidence type="ECO:0000313" key="2">
    <source>
        <dbReference type="EMBL" id="BAJ92518.1"/>
    </source>
</evidence>
<name>F2DBP7_HORVV</name>
<evidence type="ECO:0000256" key="1">
    <source>
        <dbReference type="SAM" id="MobiDB-lite"/>
    </source>
</evidence>
<proteinExistence type="evidence at transcript level"/>
<dbReference type="EMBL" id="AK361311">
    <property type="protein sequence ID" value="BAJ92518.1"/>
    <property type="molecule type" value="mRNA"/>
</dbReference>
<organism evidence="2">
    <name type="scientific">Hordeum vulgare subsp. vulgare</name>
    <name type="common">Domesticated barley</name>
    <dbReference type="NCBI Taxonomy" id="112509"/>
    <lineage>
        <taxon>Eukaryota</taxon>
        <taxon>Viridiplantae</taxon>
        <taxon>Streptophyta</taxon>
        <taxon>Embryophyta</taxon>
        <taxon>Tracheophyta</taxon>
        <taxon>Spermatophyta</taxon>
        <taxon>Magnoliopsida</taxon>
        <taxon>Liliopsida</taxon>
        <taxon>Poales</taxon>
        <taxon>Poaceae</taxon>
        <taxon>BOP clade</taxon>
        <taxon>Pooideae</taxon>
        <taxon>Triticodae</taxon>
        <taxon>Triticeae</taxon>
        <taxon>Hordeinae</taxon>
        <taxon>Hordeum</taxon>
    </lineage>
</organism>
<feature type="compositionally biased region" description="Pro residues" evidence="1">
    <location>
        <begin position="1"/>
        <end position="10"/>
    </location>
</feature>